<keyword evidence="7" id="KW-0436">Ligase</keyword>
<feature type="transmembrane region" description="Helical" evidence="5">
    <location>
        <begin position="70"/>
        <end position="90"/>
    </location>
</feature>
<keyword evidence="2 5" id="KW-0812">Transmembrane</keyword>
<keyword evidence="8" id="KW-1185">Reference proteome</keyword>
<feature type="transmembrane region" description="Helical" evidence="5">
    <location>
        <begin position="96"/>
        <end position="114"/>
    </location>
</feature>
<feature type="transmembrane region" description="Helical" evidence="5">
    <location>
        <begin position="236"/>
        <end position="262"/>
    </location>
</feature>
<feature type="transmembrane region" description="Helical" evidence="5">
    <location>
        <begin position="126"/>
        <end position="144"/>
    </location>
</feature>
<evidence type="ECO:0000256" key="5">
    <source>
        <dbReference type="SAM" id="Phobius"/>
    </source>
</evidence>
<sequence>MRKAIDNIFLALIPILTIGIGFNVIPFAVLLLILVIRFVYTDKHTLGIILLLFGGILGSTIRFEFPFLPIYGLLLNFLGIVLVADQFKYIKFESESVQMMAFVLIYFLLSYLLSPNINDFRATSKIIGIMQNGLFMYLAYYTIAHSPKINNEFLSQSLFLITMLFLVHNMNLLGIRPSNLFDYEWLRDGTAIFRISTNKDLFIKFINYQVIGMNALYGICFYLSKVCLDRKKVILYSIVALQLVLTSGARQAIFGYLIIVILRCFVLNNQNLKIQNLIQKTKYLIIVCVAVFLLLQILPLLGINYLTDTLSAGDRGREILLAMGMDLFGEYPIFGTGIGGFNHTYPGMLYPHNIIVEILCECGIVGFIILLSVLIFHSRYNKITLLHLASNNSFIFLIVAALGIRVMVSDDLMTSIGLFSAVIACTHRYQQPQYYV</sequence>
<keyword evidence="3 5" id="KW-1133">Transmembrane helix</keyword>
<feature type="transmembrane region" description="Helical" evidence="5">
    <location>
        <begin position="156"/>
        <end position="175"/>
    </location>
</feature>
<evidence type="ECO:0000259" key="6">
    <source>
        <dbReference type="Pfam" id="PF04932"/>
    </source>
</evidence>
<dbReference type="Pfam" id="PF04932">
    <property type="entry name" value="Wzy_C"/>
    <property type="match status" value="1"/>
</dbReference>
<dbReference type="GO" id="GO:0016020">
    <property type="term" value="C:membrane"/>
    <property type="evidence" value="ECO:0007669"/>
    <property type="project" value="UniProtKB-SubCell"/>
</dbReference>
<dbReference type="GO" id="GO:0016874">
    <property type="term" value="F:ligase activity"/>
    <property type="evidence" value="ECO:0007669"/>
    <property type="project" value="UniProtKB-KW"/>
</dbReference>
<dbReference type="InterPro" id="IPR051533">
    <property type="entry name" value="WaaL-like"/>
</dbReference>
<reference evidence="7 8" key="1">
    <citation type="submission" date="2016-11" db="EMBL/GenBank/DDBJ databases">
        <authorList>
            <person name="Jaros S."/>
            <person name="Januszkiewicz K."/>
            <person name="Wedrychowicz H."/>
        </authorList>
    </citation>
    <scope>NUCLEOTIDE SEQUENCE [LARGE SCALE GENOMIC DNA]</scope>
    <source>
        <strain evidence="7 8">DSM 26883</strain>
    </source>
</reference>
<dbReference type="STRING" id="871325.SAMN05444349_11187"/>
<keyword evidence="4 5" id="KW-0472">Membrane</keyword>
<feature type="domain" description="O-antigen ligase-related" evidence="6">
    <location>
        <begin position="237"/>
        <end position="371"/>
    </location>
</feature>
<comment type="subcellular location">
    <subcellularLocation>
        <location evidence="1">Membrane</location>
        <topology evidence="1">Multi-pass membrane protein</topology>
    </subcellularLocation>
</comment>
<evidence type="ECO:0000313" key="8">
    <source>
        <dbReference type="Proteomes" id="UP000184436"/>
    </source>
</evidence>
<accession>A0A1M4YYR8</accession>
<gene>
    <name evidence="7" type="ORF">SAMN05444349_11187</name>
</gene>
<proteinExistence type="predicted"/>
<feature type="transmembrane region" description="Helical" evidence="5">
    <location>
        <begin position="354"/>
        <end position="376"/>
    </location>
</feature>
<feature type="transmembrane region" description="Helical" evidence="5">
    <location>
        <begin position="7"/>
        <end position="40"/>
    </location>
</feature>
<feature type="transmembrane region" description="Helical" evidence="5">
    <location>
        <begin position="283"/>
        <end position="306"/>
    </location>
</feature>
<protein>
    <submittedName>
        <fullName evidence="7">O-Antigen ligase</fullName>
    </submittedName>
</protein>
<dbReference type="PANTHER" id="PTHR37422">
    <property type="entry name" value="TEICHURONIC ACID BIOSYNTHESIS PROTEIN TUAE"/>
    <property type="match status" value="1"/>
</dbReference>
<feature type="transmembrane region" description="Helical" evidence="5">
    <location>
        <begin position="205"/>
        <end position="224"/>
    </location>
</feature>
<evidence type="ECO:0000313" key="7">
    <source>
        <dbReference type="EMBL" id="SHF10642.1"/>
    </source>
</evidence>
<evidence type="ECO:0000256" key="4">
    <source>
        <dbReference type="ARBA" id="ARBA00023136"/>
    </source>
</evidence>
<evidence type="ECO:0000256" key="3">
    <source>
        <dbReference type="ARBA" id="ARBA00022989"/>
    </source>
</evidence>
<evidence type="ECO:0000256" key="1">
    <source>
        <dbReference type="ARBA" id="ARBA00004141"/>
    </source>
</evidence>
<feature type="transmembrane region" description="Helical" evidence="5">
    <location>
        <begin position="46"/>
        <end position="63"/>
    </location>
</feature>
<organism evidence="7 8">
    <name type="scientific">Bacteroides faecichinchillae</name>
    <dbReference type="NCBI Taxonomy" id="871325"/>
    <lineage>
        <taxon>Bacteria</taxon>
        <taxon>Pseudomonadati</taxon>
        <taxon>Bacteroidota</taxon>
        <taxon>Bacteroidia</taxon>
        <taxon>Bacteroidales</taxon>
        <taxon>Bacteroidaceae</taxon>
        <taxon>Bacteroides</taxon>
    </lineage>
</organism>
<evidence type="ECO:0000256" key="2">
    <source>
        <dbReference type="ARBA" id="ARBA00022692"/>
    </source>
</evidence>
<dbReference type="PANTHER" id="PTHR37422:SF13">
    <property type="entry name" value="LIPOPOLYSACCHARIDE BIOSYNTHESIS PROTEIN PA4999-RELATED"/>
    <property type="match status" value="1"/>
</dbReference>
<feature type="transmembrane region" description="Helical" evidence="5">
    <location>
        <begin position="388"/>
        <end position="408"/>
    </location>
</feature>
<dbReference type="AlphaFoldDB" id="A0A1M4YYR8"/>
<dbReference type="Proteomes" id="UP000184436">
    <property type="component" value="Unassembled WGS sequence"/>
</dbReference>
<dbReference type="InterPro" id="IPR007016">
    <property type="entry name" value="O-antigen_ligase-rel_domated"/>
</dbReference>
<dbReference type="EMBL" id="FQVD01000011">
    <property type="protein sequence ID" value="SHF10642.1"/>
    <property type="molecule type" value="Genomic_DNA"/>
</dbReference>
<name>A0A1M4YYR8_9BACE</name>
<dbReference type="OrthoDB" id="1123519at2"/>
<dbReference type="RefSeq" id="WP_073349648.1">
    <property type="nucleotide sequence ID" value="NZ_FQVD01000011.1"/>
</dbReference>